<dbReference type="InterPro" id="IPR020529">
    <property type="entry name" value="ORC6_met/pln"/>
</dbReference>
<comment type="caution">
    <text evidence="14">The sequence shown here is derived from an EMBL/GenBank/DDBJ whole genome shotgun (WGS) entry which is preliminary data.</text>
</comment>
<name>A0A401PDN7_SCYTO</name>
<evidence type="ECO:0000259" key="13">
    <source>
        <dbReference type="Pfam" id="PF21913"/>
    </source>
</evidence>
<keyword evidence="15" id="KW-1185">Reference proteome</keyword>
<dbReference type="CDD" id="cd11583">
    <property type="entry name" value="Orc6_mid"/>
    <property type="match status" value="1"/>
</dbReference>
<evidence type="ECO:0000256" key="11">
    <source>
        <dbReference type="SAM" id="MobiDB-lite"/>
    </source>
</evidence>
<feature type="compositionally biased region" description="Basic and acidic residues" evidence="11">
    <location>
        <begin position="218"/>
        <end position="238"/>
    </location>
</feature>
<dbReference type="InterPro" id="IPR008721">
    <property type="entry name" value="ORC6_cyclin_first"/>
</dbReference>
<keyword evidence="8" id="KW-0539">Nucleus</keyword>
<evidence type="ECO:0000256" key="9">
    <source>
        <dbReference type="ARBA" id="ARBA00062917"/>
    </source>
</evidence>
<evidence type="ECO:0000313" key="15">
    <source>
        <dbReference type="Proteomes" id="UP000288216"/>
    </source>
</evidence>
<evidence type="ECO:0000256" key="10">
    <source>
        <dbReference type="ARBA" id="ARBA00069654"/>
    </source>
</evidence>
<dbReference type="Pfam" id="PF21913">
    <property type="entry name" value="ORC6_2nd"/>
    <property type="match status" value="1"/>
</dbReference>
<dbReference type="Proteomes" id="UP000288216">
    <property type="component" value="Unassembled WGS sequence"/>
</dbReference>
<evidence type="ECO:0000256" key="8">
    <source>
        <dbReference type="ARBA" id="ARBA00023242"/>
    </source>
</evidence>
<dbReference type="GO" id="GO:0003677">
    <property type="term" value="F:DNA binding"/>
    <property type="evidence" value="ECO:0007669"/>
    <property type="project" value="UniProtKB-KW"/>
</dbReference>
<dbReference type="PANTHER" id="PTHR13394">
    <property type="entry name" value="ORIGIN RECOGNITION COMPLEX SUBUNIT 6"/>
    <property type="match status" value="1"/>
</dbReference>
<sequence>MDQEVIARLSVTLRIESRKVIRKAEEYLRLSEVKCTGFSAHMTATSRAVMCLDLAATSLKHPLDKELVRRLSGLQKKVYQSHLKAMESILGLHSQLGIRDLAVQYGCTEAVDASVKILQRYEASLPEAQQGDLDFSKPLFTNAALFSACKCLKIKIEKPKLIASSGVKKSIFDRLCSQMEIFGQLICNESTEQPKQNKRRRTLLELLEKVEADEESATEPKREKPESKTTKEQDYEDWKRRILENAAKVKQMNT</sequence>
<gene>
    <name evidence="14" type="ORF">scyTo_0001495</name>
</gene>
<comment type="subcellular location">
    <subcellularLocation>
        <location evidence="1">Nucleus</location>
    </subcellularLocation>
</comment>
<accession>A0A401PDN7</accession>
<evidence type="ECO:0000256" key="3">
    <source>
        <dbReference type="ARBA" id="ARBA00022499"/>
    </source>
</evidence>
<keyword evidence="3" id="KW-1017">Isopeptide bond</keyword>
<dbReference type="InterPro" id="IPR054113">
    <property type="entry name" value="ORC6_cyclin-like_2nd"/>
</dbReference>
<evidence type="ECO:0000256" key="4">
    <source>
        <dbReference type="ARBA" id="ARBA00022553"/>
    </source>
</evidence>
<keyword evidence="4" id="KW-0597">Phosphoprotein</keyword>
<dbReference type="GO" id="GO:0006270">
    <property type="term" value="P:DNA replication initiation"/>
    <property type="evidence" value="ECO:0007669"/>
    <property type="project" value="TreeGrafter"/>
</dbReference>
<dbReference type="STRING" id="75743.A0A401PDN7"/>
<keyword evidence="5" id="KW-0235">DNA replication</keyword>
<dbReference type="PANTHER" id="PTHR13394:SF0">
    <property type="entry name" value="ORIGIN RECOGNITION COMPLEX SUBUNIT 6"/>
    <property type="match status" value="1"/>
</dbReference>
<evidence type="ECO:0000256" key="2">
    <source>
        <dbReference type="ARBA" id="ARBA00010840"/>
    </source>
</evidence>
<evidence type="ECO:0000256" key="6">
    <source>
        <dbReference type="ARBA" id="ARBA00022843"/>
    </source>
</evidence>
<evidence type="ECO:0000256" key="5">
    <source>
        <dbReference type="ARBA" id="ARBA00022705"/>
    </source>
</evidence>
<dbReference type="AlphaFoldDB" id="A0A401PDN7"/>
<dbReference type="Pfam" id="PF05460">
    <property type="entry name" value="ORC6"/>
    <property type="match status" value="1"/>
</dbReference>
<evidence type="ECO:0000256" key="1">
    <source>
        <dbReference type="ARBA" id="ARBA00004123"/>
    </source>
</evidence>
<keyword evidence="6" id="KW-0832">Ubl conjugation</keyword>
<dbReference type="Gene3D" id="1.10.472.10">
    <property type="entry name" value="Cyclin-like"/>
    <property type="match status" value="1"/>
</dbReference>
<feature type="region of interest" description="Disordered" evidence="11">
    <location>
        <begin position="210"/>
        <end position="238"/>
    </location>
</feature>
<evidence type="ECO:0000313" key="14">
    <source>
        <dbReference type="EMBL" id="GCB71219.1"/>
    </source>
</evidence>
<reference evidence="14 15" key="1">
    <citation type="journal article" date="2018" name="Nat. Ecol. Evol.">
        <title>Shark genomes provide insights into elasmobranch evolution and the origin of vertebrates.</title>
        <authorList>
            <person name="Hara Y"/>
            <person name="Yamaguchi K"/>
            <person name="Onimaru K"/>
            <person name="Kadota M"/>
            <person name="Koyanagi M"/>
            <person name="Keeley SD"/>
            <person name="Tatsumi K"/>
            <person name="Tanaka K"/>
            <person name="Motone F"/>
            <person name="Kageyama Y"/>
            <person name="Nozu R"/>
            <person name="Adachi N"/>
            <person name="Nishimura O"/>
            <person name="Nakagawa R"/>
            <person name="Tanegashima C"/>
            <person name="Kiyatake I"/>
            <person name="Matsumoto R"/>
            <person name="Murakumo K"/>
            <person name="Nishida K"/>
            <person name="Terakita A"/>
            <person name="Kuratani S"/>
            <person name="Sato K"/>
            <person name="Hyodo S Kuraku.S."/>
        </authorList>
    </citation>
    <scope>NUCLEOTIDE SEQUENCE [LARGE SCALE GENOMIC DNA]</scope>
</reference>
<proteinExistence type="inferred from homology"/>
<dbReference type="OMA" id="CNESTEQ"/>
<dbReference type="FunFam" id="1.10.472.10:FF:000054">
    <property type="entry name" value="origin recognition complex subunit 6"/>
    <property type="match status" value="1"/>
</dbReference>
<dbReference type="CDD" id="cd16075">
    <property type="entry name" value="ORC6_CTD"/>
    <property type="match status" value="1"/>
</dbReference>
<comment type="subunit">
    <text evidence="9">Component of ORC, a complex composed of at least 6 subunits: ORC1, ORC2, ORC3, ORC4, ORC5 and ORC6. ORC is regulated in a cell-cycle dependent manner. It is sequentially assembled at the exit from anaphase of mitosis and disassembled as cells enter S phase. Interacts with DBF4.</text>
</comment>
<feature type="domain" description="ORC6 first cyclin-like" evidence="12">
    <location>
        <begin position="12"/>
        <end position="93"/>
    </location>
</feature>
<protein>
    <recommendedName>
        <fullName evidence="10">Origin recognition complex subunit 6</fullName>
    </recommendedName>
</protein>
<dbReference type="EMBL" id="BFAA01000338">
    <property type="protein sequence ID" value="GCB71219.1"/>
    <property type="molecule type" value="Genomic_DNA"/>
</dbReference>
<comment type="similarity">
    <text evidence="2">Belongs to the ORC6 family.</text>
</comment>
<evidence type="ECO:0000259" key="12">
    <source>
        <dbReference type="Pfam" id="PF05460"/>
    </source>
</evidence>
<dbReference type="GO" id="GO:0005664">
    <property type="term" value="C:nuclear origin of replication recognition complex"/>
    <property type="evidence" value="ECO:0007669"/>
    <property type="project" value="InterPro"/>
</dbReference>
<feature type="domain" description="ORC6 second cyclin-like" evidence="13">
    <location>
        <begin position="96"/>
        <end position="180"/>
    </location>
</feature>
<keyword evidence="7" id="KW-0238">DNA-binding</keyword>
<organism evidence="14 15">
    <name type="scientific">Scyliorhinus torazame</name>
    <name type="common">Cloudy catshark</name>
    <name type="synonym">Catulus torazame</name>
    <dbReference type="NCBI Taxonomy" id="75743"/>
    <lineage>
        <taxon>Eukaryota</taxon>
        <taxon>Metazoa</taxon>
        <taxon>Chordata</taxon>
        <taxon>Craniata</taxon>
        <taxon>Vertebrata</taxon>
        <taxon>Chondrichthyes</taxon>
        <taxon>Elasmobranchii</taxon>
        <taxon>Galeomorphii</taxon>
        <taxon>Galeoidea</taxon>
        <taxon>Carcharhiniformes</taxon>
        <taxon>Scyliorhinidae</taxon>
        <taxon>Scyliorhinus</taxon>
    </lineage>
</organism>
<evidence type="ECO:0000256" key="7">
    <source>
        <dbReference type="ARBA" id="ARBA00023125"/>
    </source>
</evidence>
<dbReference type="OrthoDB" id="5552484at2759"/>